<evidence type="ECO:0000256" key="1">
    <source>
        <dbReference type="ARBA" id="ARBA00022679"/>
    </source>
</evidence>
<accession>A0ABU1IJY4</accession>
<dbReference type="CDD" id="cd00093">
    <property type="entry name" value="HTH_XRE"/>
    <property type="match status" value="1"/>
</dbReference>
<dbReference type="RefSeq" id="WP_309863299.1">
    <property type="nucleotide sequence ID" value="NZ_JAVDQG010000002.1"/>
</dbReference>
<dbReference type="Pfam" id="PF00294">
    <property type="entry name" value="PfkB"/>
    <property type="match status" value="1"/>
</dbReference>
<dbReference type="EC" id="2.7.1.83" evidence="5"/>
<evidence type="ECO:0000259" key="4">
    <source>
        <dbReference type="Pfam" id="PF00294"/>
    </source>
</evidence>
<sequence length="368" mass="40613">MTRQWGEKEKRILEKIRDNPFITQQELAKDLGLSRSAVAGYISQLTRQGEILGRAYLLPERERIICIGGANLDRKAKTSAPVEWGTSNPVEVRQTFGGVARNIAENLAQLEMDVALMTIVGQDREGEALLTECRRQGMDVSLSTALADYRTGSYTAVLDPAGEMVLALADMGIYDQMDKAFIHRYWSRIRTSYMVVTDTNLSKEGLKALLQRCRKDGLFLCVVPVSAPKARRLPPDLEGVSLWIGNGEELEAVSGISVQDRDSGESACRRLREKGVDRVVWTRGAHGVYWVEEEKKGWLKGTRTSVVDVTGAGDAFAAGVVAGLKKGRSLESACRVGLKLAARTVQTEASVSEEIIPNWLEEGREEKL</sequence>
<proteinExistence type="predicted"/>
<keyword evidence="1 5" id="KW-0808">Transferase</keyword>
<dbReference type="SUPFAM" id="SSF46785">
    <property type="entry name" value="Winged helix' DNA-binding domain"/>
    <property type="match status" value="1"/>
</dbReference>
<dbReference type="Pfam" id="PF13412">
    <property type="entry name" value="HTH_24"/>
    <property type="match status" value="1"/>
</dbReference>
<reference evidence="5 6" key="1">
    <citation type="submission" date="2023-07" db="EMBL/GenBank/DDBJ databases">
        <title>Genomic Encyclopedia of Type Strains, Phase IV (KMG-IV): sequencing the most valuable type-strain genomes for metagenomic binning, comparative biology and taxonomic classification.</title>
        <authorList>
            <person name="Goeker M."/>
        </authorList>
    </citation>
    <scope>NUCLEOTIDE SEQUENCE [LARGE SCALE GENOMIC DNA]</scope>
    <source>
        <strain evidence="5 6">DSM 45903</strain>
    </source>
</reference>
<dbReference type="InterPro" id="IPR011611">
    <property type="entry name" value="PfkB_dom"/>
</dbReference>
<dbReference type="PROSITE" id="PS00584">
    <property type="entry name" value="PFKB_KINASES_2"/>
    <property type="match status" value="1"/>
</dbReference>
<evidence type="ECO:0000313" key="6">
    <source>
        <dbReference type="Proteomes" id="UP001185012"/>
    </source>
</evidence>
<dbReference type="InterPro" id="IPR029056">
    <property type="entry name" value="Ribokinase-like"/>
</dbReference>
<dbReference type="SUPFAM" id="SSF53613">
    <property type="entry name" value="Ribokinase-like"/>
    <property type="match status" value="1"/>
</dbReference>
<keyword evidence="3 5" id="KW-0418">Kinase</keyword>
<name>A0ABU1IJY4_9BACL</name>
<evidence type="ECO:0000256" key="3">
    <source>
        <dbReference type="ARBA" id="ARBA00022777"/>
    </source>
</evidence>
<gene>
    <name evidence="5" type="ORF">JOE21_001083</name>
</gene>
<dbReference type="Proteomes" id="UP001185012">
    <property type="component" value="Unassembled WGS sequence"/>
</dbReference>
<protein>
    <submittedName>
        <fullName evidence="5">Pseudouridine kinase</fullName>
        <ecNumber evidence="5">2.7.1.83</ecNumber>
    </submittedName>
</protein>
<dbReference type="Gene3D" id="1.10.10.10">
    <property type="entry name" value="Winged helix-like DNA-binding domain superfamily/Winged helix DNA-binding domain"/>
    <property type="match status" value="1"/>
</dbReference>
<dbReference type="GO" id="GO:0050225">
    <property type="term" value="F:pseudouridine kinase activity"/>
    <property type="evidence" value="ECO:0007669"/>
    <property type="project" value="UniProtKB-EC"/>
</dbReference>
<evidence type="ECO:0000313" key="5">
    <source>
        <dbReference type="EMBL" id="MDR6225092.1"/>
    </source>
</evidence>
<evidence type="ECO:0000256" key="2">
    <source>
        <dbReference type="ARBA" id="ARBA00022723"/>
    </source>
</evidence>
<dbReference type="CDD" id="cd01941">
    <property type="entry name" value="YeiC_kinase_like"/>
    <property type="match status" value="1"/>
</dbReference>
<dbReference type="InterPro" id="IPR036388">
    <property type="entry name" value="WH-like_DNA-bd_sf"/>
</dbReference>
<dbReference type="Gene3D" id="3.40.1190.20">
    <property type="match status" value="1"/>
</dbReference>
<comment type="caution">
    <text evidence="5">The sequence shown here is derived from an EMBL/GenBank/DDBJ whole genome shotgun (WGS) entry which is preliminary data.</text>
</comment>
<dbReference type="EMBL" id="JAVDQG010000002">
    <property type="protein sequence ID" value="MDR6225092.1"/>
    <property type="molecule type" value="Genomic_DNA"/>
</dbReference>
<dbReference type="InterPro" id="IPR036390">
    <property type="entry name" value="WH_DNA-bd_sf"/>
</dbReference>
<dbReference type="InterPro" id="IPR001387">
    <property type="entry name" value="Cro/C1-type_HTH"/>
</dbReference>
<keyword evidence="6" id="KW-1185">Reference proteome</keyword>
<feature type="domain" description="Carbohydrate kinase PfkB" evidence="4">
    <location>
        <begin position="62"/>
        <end position="349"/>
    </location>
</feature>
<dbReference type="InterPro" id="IPR002173">
    <property type="entry name" value="Carboh/pur_kinase_PfkB_CS"/>
</dbReference>
<organism evidence="5 6">
    <name type="scientific">Desmospora profundinema</name>
    <dbReference type="NCBI Taxonomy" id="1571184"/>
    <lineage>
        <taxon>Bacteria</taxon>
        <taxon>Bacillati</taxon>
        <taxon>Bacillota</taxon>
        <taxon>Bacilli</taxon>
        <taxon>Bacillales</taxon>
        <taxon>Thermoactinomycetaceae</taxon>
        <taxon>Desmospora</taxon>
    </lineage>
</organism>
<dbReference type="PANTHER" id="PTHR42909:SF1">
    <property type="entry name" value="CARBOHYDRATE KINASE PFKB DOMAIN-CONTAINING PROTEIN"/>
    <property type="match status" value="1"/>
</dbReference>
<dbReference type="PANTHER" id="PTHR42909">
    <property type="entry name" value="ZGC:136858"/>
    <property type="match status" value="1"/>
</dbReference>
<keyword evidence="2" id="KW-0479">Metal-binding</keyword>